<name>A0A653EWS6_9MYCO</name>
<dbReference type="InterPro" id="IPR010998">
    <property type="entry name" value="Integrase_recombinase_N"/>
</dbReference>
<evidence type="ECO:0000313" key="3">
    <source>
        <dbReference type="EMBL" id="VTP01995.1"/>
    </source>
</evidence>
<dbReference type="GO" id="GO:0003677">
    <property type="term" value="F:DNA binding"/>
    <property type="evidence" value="ECO:0007669"/>
    <property type="project" value="UniProtKB-KW"/>
</dbReference>
<dbReference type="Pfam" id="PF14659">
    <property type="entry name" value="Phage_int_SAM_3"/>
    <property type="match status" value="1"/>
</dbReference>
<dbReference type="EMBL" id="LR589125">
    <property type="protein sequence ID" value="VTP01995.1"/>
    <property type="molecule type" value="Genomic_DNA"/>
</dbReference>
<evidence type="ECO:0000256" key="1">
    <source>
        <dbReference type="ARBA" id="ARBA00023125"/>
    </source>
</evidence>
<evidence type="ECO:0000259" key="2">
    <source>
        <dbReference type="Pfam" id="PF14659"/>
    </source>
</evidence>
<feature type="domain" description="Integrase SAM-like N-terminal" evidence="2">
    <location>
        <begin position="28"/>
        <end position="77"/>
    </location>
</feature>
<organism evidence="3">
    <name type="scientific">Mycobacterium riyadhense</name>
    <dbReference type="NCBI Taxonomy" id="486698"/>
    <lineage>
        <taxon>Bacteria</taxon>
        <taxon>Bacillati</taxon>
        <taxon>Actinomycetota</taxon>
        <taxon>Actinomycetes</taxon>
        <taxon>Mycobacteriales</taxon>
        <taxon>Mycobacteriaceae</taxon>
        <taxon>Mycobacterium</taxon>
    </lineage>
</organism>
<dbReference type="Gene3D" id="1.10.150.130">
    <property type="match status" value="1"/>
</dbReference>
<dbReference type="AlphaFoldDB" id="A0A653EWS6"/>
<gene>
    <name evidence="3" type="ORF">BIN_B_04323</name>
</gene>
<sequence length="93" mass="10814">MTDRQREINCEPSPRASDNRECVNPAFGAYAAAWLMQREVASRTREHYRRLLDTRLLPTFADTDLRTISPTAVREWYVMPQIKMPAKISQCLT</sequence>
<dbReference type="InterPro" id="IPR004107">
    <property type="entry name" value="Integrase_SAM-like_N"/>
</dbReference>
<accession>A0A653EWS6</accession>
<proteinExistence type="predicted"/>
<protein>
    <submittedName>
        <fullName evidence="3">Prophage phiRv2 integrase</fullName>
    </submittedName>
</protein>
<keyword evidence="1" id="KW-0238">DNA-binding</keyword>
<dbReference type="GO" id="GO:0015074">
    <property type="term" value="P:DNA integration"/>
    <property type="evidence" value="ECO:0007669"/>
    <property type="project" value="InterPro"/>
</dbReference>
<reference evidence="3" key="1">
    <citation type="submission" date="2019-05" db="EMBL/GenBank/DDBJ databases">
        <authorList>
            <person name="Naeem R."/>
            <person name="Antony C."/>
            <person name="Guan Q."/>
        </authorList>
    </citation>
    <scope>NUCLEOTIDE SEQUENCE</scope>
    <source>
        <strain evidence="3">2</strain>
    </source>
</reference>